<keyword evidence="2" id="KW-1185">Reference proteome</keyword>
<gene>
    <name evidence="1" type="ORF">OUO13_03120</name>
</gene>
<name>A0A9X3ECK0_9GAMM</name>
<dbReference type="EMBL" id="JAPNOA010000015">
    <property type="protein sequence ID" value="MCY0964165.1"/>
    <property type="molecule type" value="Genomic_DNA"/>
</dbReference>
<dbReference type="RefSeq" id="WP_283172383.1">
    <property type="nucleotide sequence ID" value="NZ_JAPNOA010000015.1"/>
</dbReference>
<evidence type="ECO:0000313" key="2">
    <source>
        <dbReference type="Proteomes" id="UP001150830"/>
    </source>
</evidence>
<accession>A0A9X3ECK0</accession>
<comment type="caution">
    <text evidence="1">The sequence shown here is derived from an EMBL/GenBank/DDBJ whole genome shotgun (WGS) entry which is preliminary data.</text>
</comment>
<evidence type="ECO:0000313" key="1">
    <source>
        <dbReference type="EMBL" id="MCY0964165.1"/>
    </source>
</evidence>
<reference evidence="1" key="1">
    <citation type="submission" date="2022-11" db="EMBL/GenBank/DDBJ databases">
        <title>Parathalassolutuus dongxingensis gen. nov., sp. nov., a novel member of family Oceanospirillaceae isolated from a coastal shrimp pond in Guangxi, China.</title>
        <authorList>
            <person name="Chen H."/>
        </authorList>
    </citation>
    <scope>NUCLEOTIDE SEQUENCE</scope>
    <source>
        <strain evidence="1">G-43</strain>
    </source>
</reference>
<sequence>MKDIEEAGGDEAAARQVLAARLQEWYDEGGLLWAIVERAFPTLKIADKSVDTIKEALEALGGNPLDKLYSSMAAVSPTLSNMVDAKVQSAVAKGELPEGAGVPSSLSRNLSVNSLDNLSDAAINPSVLRDSLFPYVRGGNTKDISVAAASIEIEGHTQYLLSVSGRNWKENAPGTVKIDGVEYQVIRYDSGAVSSVVNGANGSTNYNHAEQKIMSYLQETYSGQQARVSVGVQNTSVSNPGMCSGCAITSNRFAENNPLFDIRFFEGSLGVNP</sequence>
<protein>
    <submittedName>
        <fullName evidence="1">Uncharacterized protein</fullName>
    </submittedName>
</protein>
<organism evidence="1 2">
    <name type="scientific">Parathalassolituus penaei</name>
    <dbReference type="NCBI Taxonomy" id="2997323"/>
    <lineage>
        <taxon>Bacteria</taxon>
        <taxon>Pseudomonadati</taxon>
        <taxon>Pseudomonadota</taxon>
        <taxon>Gammaproteobacteria</taxon>
        <taxon>Oceanospirillales</taxon>
        <taxon>Oceanospirillaceae</taxon>
        <taxon>Parathalassolituus</taxon>
    </lineage>
</organism>
<proteinExistence type="predicted"/>
<dbReference type="AlphaFoldDB" id="A0A9X3ECK0"/>
<dbReference type="Proteomes" id="UP001150830">
    <property type="component" value="Unassembled WGS sequence"/>
</dbReference>